<dbReference type="EMBL" id="MU853675">
    <property type="protein sequence ID" value="KAK4139257.1"/>
    <property type="molecule type" value="Genomic_DNA"/>
</dbReference>
<keyword evidence="4" id="KW-1185">Reference proteome</keyword>
<feature type="compositionally biased region" description="Polar residues" evidence="2">
    <location>
        <begin position="429"/>
        <end position="442"/>
    </location>
</feature>
<feature type="compositionally biased region" description="Basic and acidic residues" evidence="2">
    <location>
        <begin position="263"/>
        <end position="273"/>
    </location>
</feature>
<keyword evidence="1" id="KW-0175">Coiled coil</keyword>
<evidence type="ECO:0000256" key="2">
    <source>
        <dbReference type="SAM" id="MobiDB-lite"/>
    </source>
</evidence>
<protein>
    <submittedName>
        <fullName evidence="3">Uncharacterized protein</fullName>
    </submittedName>
</protein>
<feature type="region of interest" description="Disordered" evidence="2">
    <location>
        <begin position="198"/>
        <end position="275"/>
    </location>
</feature>
<evidence type="ECO:0000313" key="4">
    <source>
        <dbReference type="Proteomes" id="UP001302676"/>
    </source>
</evidence>
<dbReference type="RefSeq" id="XP_062632628.1">
    <property type="nucleotide sequence ID" value="XM_062778702.1"/>
</dbReference>
<feature type="region of interest" description="Disordered" evidence="2">
    <location>
        <begin position="409"/>
        <end position="442"/>
    </location>
</feature>
<sequence>MQEQRCRANIAGLYDYLPLTAFWDTTPPTAKEASLADSTYESAFDVTSPRRSSIDTPDLNTLTTPCLPEDTLRKFCDTPFPRTQLKRYEVPISSDACPVDAEECDKESLGTDDEECEEDTLTTDEEECDEEECDEESLAADDEDMDADGHSIAPTPWPESWYEGGSELGLQQFAARVIENCLGHHGDAEAINDEFSTVQCPTDNDAGRNGHEHTDATTTGASSATGQTTHSGRPFSGGHPAKRPRSSDDGDSEEDRPPKRRDAKGPPDNDANPRKLYACPYQKRMPQQSPFCGMPHGSKRDFGWDSVSRVKYHLFESHGLDHHCRNCWRAYKTTQTARRCHEMKKCSQRTSPPKHWLSESQIAQLKAERVDSQSDEAWYRIADLLFGSDQDYSPVNFRAEHTPYYDTANYRKPVSDEPSPYRSPGSMWTPASDSTNLPGSTAMPGNQNVALPVEPVEGGQSAPALASPPHQQGREFYVQAGPEAATIADQEARQPAMELEPSECDNPDVAIYSHIMVSAQGCPAPETTGHFPSEQQLHSQTVQDLYHLLDEDEMAQFFDFGPTATDPSQPHLADLHRATPASTTCEPLLQFTNTAAVEQLSLACSCGHAQKCICRLKKRVADLRSENKSLLAEKETMRNALVGLRQTLDRQDELLQFMEEKGLLPGETMGKLWEYQDMMKAVVLEHR</sequence>
<accession>A0AAN6UU56</accession>
<proteinExistence type="predicted"/>
<evidence type="ECO:0000256" key="1">
    <source>
        <dbReference type="SAM" id="Coils"/>
    </source>
</evidence>
<dbReference type="Proteomes" id="UP001302676">
    <property type="component" value="Unassembled WGS sequence"/>
</dbReference>
<reference evidence="3" key="2">
    <citation type="submission" date="2023-05" db="EMBL/GenBank/DDBJ databases">
        <authorList>
            <consortium name="Lawrence Berkeley National Laboratory"/>
            <person name="Steindorff A."/>
            <person name="Hensen N."/>
            <person name="Bonometti L."/>
            <person name="Westerberg I."/>
            <person name="Brannstrom I.O."/>
            <person name="Guillou S."/>
            <person name="Cros-Aarteil S."/>
            <person name="Calhoun S."/>
            <person name="Haridas S."/>
            <person name="Kuo A."/>
            <person name="Mondo S."/>
            <person name="Pangilinan J."/>
            <person name="Riley R."/>
            <person name="Labutti K."/>
            <person name="Andreopoulos B."/>
            <person name="Lipzen A."/>
            <person name="Chen C."/>
            <person name="Yanf M."/>
            <person name="Daum C."/>
            <person name="Ng V."/>
            <person name="Clum A."/>
            <person name="Ohm R."/>
            <person name="Martin F."/>
            <person name="Silar P."/>
            <person name="Natvig D."/>
            <person name="Lalanne C."/>
            <person name="Gautier V."/>
            <person name="Ament-Velasquez S.L."/>
            <person name="Kruys A."/>
            <person name="Hutchinson M.I."/>
            <person name="Powell A.J."/>
            <person name="Barry K."/>
            <person name="Miller A.N."/>
            <person name="Grigoriev I.V."/>
            <person name="Debuchy R."/>
            <person name="Gladieux P."/>
            <person name="Thoren M.H."/>
            <person name="Johannesson H."/>
        </authorList>
    </citation>
    <scope>NUCLEOTIDE SEQUENCE</scope>
    <source>
        <strain evidence="3">CBS 141.50</strain>
    </source>
</reference>
<feature type="coiled-coil region" evidence="1">
    <location>
        <begin position="620"/>
        <end position="661"/>
    </location>
</feature>
<name>A0AAN6UU56_9PEZI</name>
<comment type="caution">
    <text evidence="3">The sequence shown here is derived from an EMBL/GenBank/DDBJ whole genome shotgun (WGS) entry which is preliminary data.</text>
</comment>
<dbReference type="GeneID" id="87815315"/>
<organism evidence="3 4">
    <name type="scientific">Dichotomopilus funicola</name>
    <dbReference type="NCBI Taxonomy" id="1934379"/>
    <lineage>
        <taxon>Eukaryota</taxon>
        <taxon>Fungi</taxon>
        <taxon>Dikarya</taxon>
        <taxon>Ascomycota</taxon>
        <taxon>Pezizomycotina</taxon>
        <taxon>Sordariomycetes</taxon>
        <taxon>Sordariomycetidae</taxon>
        <taxon>Sordariales</taxon>
        <taxon>Chaetomiaceae</taxon>
        <taxon>Dichotomopilus</taxon>
    </lineage>
</organism>
<evidence type="ECO:0000313" key="3">
    <source>
        <dbReference type="EMBL" id="KAK4139257.1"/>
    </source>
</evidence>
<reference evidence="3" key="1">
    <citation type="journal article" date="2023" name="Mol. Phylogenet. Evol.">
        <title>Genome-scale phylogeny and comparative genomics of the fungal order Sordariales.</title>
        <authorList>
            <person name="Hensen N."/>
            <person name="Bonometti L."/>
            <person name="Westerberg I."/>
            <person name="Brannstrom I.O."/>
            <person name="Guillou S."/>
            <person name="Cros-Aarteil S."/>
            <person name="Calhoun S."/>
            <person name="Haridas S."/>
            <person name="Kuo A."/>
            <person name="Mondo S."/>
            <person name="Pangilinan J."/>
            <person name="Riley R."/>
            <person name="LaButti K."/>
            <person name="Andreopoulos B."/>
            <person name="Lipzen A."/>
            <person name="Chen C."/>
            <person name="Yan M."/>
            <person name="Daum C."/>
            <person name="Ng V."/>
            <person name="Clum A."/>
            <person name="Steindorff A."/>
            <person name="Ohm R.A."/>
            <person name="Martin F."/>
            <person name="Silar P."/>
            <person name="Natvig D.O."/>
            <person name="Lalanne C."/>
            <person name="Gautier V."/>
            <person name="Ament-Velasquez S.L."/>
            <person name="Kruys A."/>
            <person name="Hutchinson M.I."/>
            <person name="Powell A.J."/>
            <person name="Barry K."/>
            <person name="Miller A.N."/>
            <person name="Grigoriev I.V."/>
            <person name="Debuchy R."/>
            <person name="Gladieux P."/>
            <person name="Hiltunen Thoren M."/>
            <person name="Johannesson H."/>
        </authorList>
    </citation>
    <scope>NUCLEOTIDE SEQUENCE</scope>
    <source>
        <strain evidence="3">CBS 141.50</strain>
    </source>
</reference>
<feature type="compositionally biased region" description="Basic and acidic residues" evidence="2">
    <location>
        <begin position="205"/>
        <end position="215"/>
    </location>
</feature>
<dbReference type="AlphaFoldDB" id="A0AAN6UU56"/>
<feature type="compositionally biased region" description="Low complexity" evidence="2">
    <location>
        <begin position="216"/>
        <end position="232"/>
    </location>
</feature>
<feature type="region of interest" description="Disordered" evidence="2">
    <location>
        <begin position="103"/>
        <end position="164"/>
    </location>
</feature>
<gene>
    <name evidence="3" type="ORF">C8A04DRAFT_16026</name>
</gene>
<feature type="compositionally biased region" description="Acidic residues" evidence="2">
    <location>
        <begin position="103"/>
        <end position="146"/>
    </location>
</feature>